<dbReference type="GO" id="GO:0005737">
    <property type="term" value="C:cytoplasm"/>
    <property type="evidence" value="ECO:0007669"/>
    <property type="project" value="UniProtKB-SubCell"/>
</dbReference>
<dbReference type="NCBIfam" id="TIGR00080">
    <property type="entry name" value="pimt"/>
    <property type="match status" value="1"/>
</dbReference>
<dbReference type="InterPro" id="IPR000682">
    <property type="entry name" value="PCMT"/>
</dbReference>
<dbReference type="CDD" id="cd02440">
    <property type="entry name" value="AdoMet_MTases"/>
    <property type="match status" value="1"/>
</dbReference>
<keyword evidence="6 8" id="KW-0808">Transferase</keyword>
<reference evidence="8 9" key="1">
    <citation type="journal article" date="2018" name="Mol. Biol. Evol.">
        <title>Broad Genomic Sampling Reveals a Smut Pathogenic Ancestry of the Fungal Clade Ustilaginomycotina.</title>
        <authorList>
            <person name="Kijpornyongpan T."/>
            <person name="Mondo S.J."/>
            <person name="Barry K."/>
            <person name="Sandor L."/>
            <person name="Lee J."/>
            <person name="Lipzen A."/>
            <person name="Pangilinan J."/>
            <person name="LaButti K."/>
            <person name="Hainaut M."/>
            <person name="Henrissat B."/>
            <person name="Grigoriev I.V."/>
            <person name="Spatafora J.W."/>
            <person name="Aime M.C."/>
        </authorList>
    </citation>
    <scope>NUCLEOTIDE SEQUENCE [LARGE SCALE GENOMIC DNA]</scope>
    <source>
        <strain evidence="8 9">MCA 4186</strain>
    </source>
</reference>
<dbReference type="GO" id="GO:0032259">
    <property type="term" value="P:methylation"/>
    <property type="evidence" value="ECO:0007669"/>
    <property type="project" value="UniProtKB-KW"/>
</dbReference>
<dbReference type="GO" id="GO:0004719">
    <property type="term" value="F:protein-L-isoaspartate (D-aspartate) O-methyltransferase activity"/>
    <property type="evidence" value="ECO:0007669"/>
    <property type="project" value="UniProtKB-EC"/>
</dbReference>
<evidence type="ECO:0000256" key="1">
    <source>
        <dbReference type="ARBA" id="ARBA00004496"/>
    </source>
</evidence>
<dbReference type="Proteomes" id="UP000245946">
    <property type="component" value="Unassembled WGS sequence"/>
</dbReference>
<comment type="subcellular location">
    <subcellularLocation>
        <location evidence="1">Cytoplasm</location>
    </subcellularLocation>
</comment>
<evidence type="ECO:0000313" key="9">
    <source>
        <dbReference type="Proteomes" id="UP000245946"/>
    </source>
</evidence>
<evidence type="ECO:0000256" key="3">
    <source>
        <dbReference type="ARBA" id="ARBA00011890"/>
    </source>
</evidence>
<sequence length="229" mass="24233">MAWRCGSRSNAGLVANLVRAELLTVPSVISAFEATDRAHYLRPPHDSYADAPAPIGHNATISAPHMHALLACALAPYVSLQDARVLDVGSGSGYLCAVLRRAGAKQVVGVEHIAELVQRAEASLRDDGLGADLDEGNVQLHVGDGRQGYPSLAPYAAIHVGAAAPSDVPPALLQQLASPGRLVCPVQGADGQQEIIQIDKDEHGKVTRSSLMGVRYVPLCDMEEQVRLR</sequence>
<evidence type="ECO:0000256" key="6">
    <source>
        <dbReference type="ARBA" id="ARBA00022679"/>
    </source>
</evidence>
<proteinExistence type="inferred from homology"/>
<dbReference type="PANTHER" id="PTHR11579">
    <property type="entry name" value="PROTEIN-L-ISOASPARTATE O-METHYLTRANSFERASE"/>
    <property type="match status" value="1"/>
</dbReference>
<dbReference type="GeneID" id="37269670"/>
<keyword evidence="9" id="KW-1185">Reference proteome</keyword>
<organism evidence="8 9">
    <name type="scientific">Tilletiopsis washingtonensis</name>
    <dbReference type="NCBI Taxonomy" id="58919"/>
    <lineage>
        <taxon>Eukaryota</taxon>
        <taxon>Fungi</taxon>
        <taxon>Dikarya</taxon>
        <taxon>Basidiomycota</taxon>
        <taxon>Ustilaginomycotina</taxon>
        <taxon>Exobasidiomycetes</taxon>
        <taxon>Entylomatales</taxon>
        <taxon>Entylomatales incertae sedis</taxon>
        <taxon>Tilletiopsis</taxon>
    </lineage>
</organism>
<evidence type="ECO:0000256" key="5">
    <source>
        <dbReference type="ARBA" id="ARBA00022603"/>
    </source>
</evidence>
<dbReference type="STRING" id="58919.A0A316ZES0"/>
<dbReference type="EC" id="2.1.1.77" evidence="3"/>
<dbReference type="EMBL" id="KZ819290">
    <property type="protein sequence ID" value="PWN98815.1"/>
    <property type="molecule type" value="Genomic_DNA"/>
</dbReference>
<evidence type="ECO:0000256" key="7">
    <source>
        <dbReference type="ARBA" id="ARBA00022691"/>
    </source>
</evidence>
<evidence type="ECO:0000256" key="4">
    <source>
        <dbReference type="ARBA" id="ARBA00022490"/>
    </source>
</evidence>
<dbReference type="AlphaFoldDB" id="A0A316ZES0"/>
<gene>
    <name evidence="8" type="ORF">FA09DRAFT_329312</name>
</gene>
<dbReference type="OrthoDB" id="73890at2759"/>
<dbReference type="Pfam" id="PF01135">
    <property type="entry name" value="PCMT"/>
    <property type="match status" value="1"/>
</dbReference>
<keyword evidence="7" id="KW-0949">S-adenosyl-L-methionine</keyword>
<comment type="similarity">
    <text evidence="2">Belongs to the methyltransferase superfamily. L-isoaspartyl/D-aspartyl protein methyltransferase family.</text>
</comment>
<name>A0A316ZES0_9BASI</name>
<dbReference type="SUPFAM" id="SSF53335">
    <property type="entry name" value="S-adenosyl-L-methionine-dependent methyltransferases"/>
    <property type="match status" value="1"/>
</dbReference>
<dbReference type="RefSeq" id="XP_025599094.1">
    <property type="nucleotide sequence ID" value="XM_025742126.1"/>
</dbReference>
<dbReference type="InterPro" id="IPR029063">
    <property type="entry name" value="SAM-dependent_MTases_sf"/>
</dbReference>
<evidence type="ECO:0000313" key="8">
    <source>
        <dbReference type="EMBL" id="PWN98815.1"/>
    </source>
</evidence>
<dbReference type="Gene3D" id="3.40.50.150">
    <property type="entry name" value="Vaccinia Virus protein VP39"/>
    <property type="match status" value="1"/>
</dbReference>
<protein>
    <recommendedName>
        <fullName evidence="3">protein-L-isoaspartate(D-aspartate) O-methyltransferase</fullName>
        <ecNumber evidence="3">2.1.1.77</ecNumber>
    </recommendedName>
</protein>
<dbReference type="PANTHER" id="PTHR11579:SF0">
    <property type="entry name" value="PROTEIN-L-ISOASPARTATE(D-ASPARTATE) O-METHYLTRANSFERASE"/>
    <property type="match status" value="1"/>
</dbReference>
<evidence type="ECO:0000256" key="2">
    <source>
        <dbReference type="ARBA" id="ARBA00005369"/>
    </source>
</evidence>
<keyword evidence="4" id="KW-0963">Cytoplasm</keyword>
<accession>A0A316ZES0</accession>
<keyword evidence="5 8" id="KW-0489">Methyltransferase</keyword>